<evidence type="ECO:0000256" key="1">
    <source>
        <dbReference type="SAM" id="Phobius"/>
    </source>
</evidence>
<accession>A0A840NPA0</accession>
<keyword evidence="1" id="KW-0472">Membrane</keyword>
<comment type="caution">
    <text evidence="2">The sequence shown here is derived from an EMBL/GenBank/DDBJ whole genome shotgun (WGS) entry which is preliminary data.</text>
</comment>
<evidence type="ECO:0000313" key="3">
    <source>
        <dbReference type="Proteomes" id="UP000561417"/>
    </source>
</evidence>
<name>A0A840NPA0_9HYPH</name>
<feature type="transmembrane region" description="Helical" evidence="1">
    <location>
        <begin position="6"/>
        <end position="39"/>
    </location>
</feature>
<evidence type="ECO:0000313" key="2">
    <source>
        <dbReference type="EMBL" id="MBB5072931.1"/>
    </source>
</evidence>
<dbReference type="EMBL" id="JACHIM010000001">
    <property type="protein sequence ID" value="MBB5072931.1"/>
    <property type="molecule type" value="Genomic_DNA"/>
</dbReference>
<sequence length="59" mass="6611">MRQHLSTLFALLVLIPIAFNMSLCLSTVLVVLAIIYVLIARLVMRKTKDGQARCRVLSP</sequence>
<reference evidence="2 3" key="1">
    <citation type="submission" date="2020-08" db="EMBL/GenBank/DDBJ databases">
        <title>Genomic Encyclopedia of Type Strains, Phase IV (KMG-IV): sequencing the most valuable type-strain genomes for metagenomic binning, comparative biology and taxonomic classification.</title>
        <authorList>
            <person name="Goeker M."/>
        </authorList>
    </citation>
    <scope>NUCLEOTIDE SEQUENCE [LARGE SCALE GENOMIC DNA]</scope>
    <source>
        <strain evidence="2 3">DSM 28538</strain>
    </source>
</reference>
<proteinExistence type="predicted"/>
<keyword evidence="1" id="KW-0812">Transmembrane</keyword>
<keyword evidence="1" id="KW-1133">Transmembrane helix</keyword>
<gene>
    <name evidence="2" type="ORF">HNQ69_000035</name>
</gene>
<protein>
    <submittedName>
        <fullName evidence="2">Uncharacterized protein</fullName>
    </submittedName>
</protein>
<dbReference type="AlphaFoldDB" id="A0A840NPA0"/>
<keyword evidence="3" id="KW-1185">Reference proteome</keyword>
<dbReference type="Proteomes" id="UP000561417">
    <property type="component" value="Unassembled WGS sequence"/>
</dbReference>
<organism evidence="2 3">
    <name type="scientific">Bartonella callosciuri</name>
    <dbReference type="NCBI Taxonomy" id="686223"/>
    <lineage>
        <taxon>Bacteria</taxon>
        <taxon>Pseudomonadati</taxon>
        <taxon>Pseudomonadota</taxon>
        <taxon>Alphaproteobacteria</taxon>
        <taxon>Hyphomicrobiales</taxon>
        <taxon>Bartonellaceae</taxon>
        <taxon>Bartonella</taxon>
    </lineage>
</organism>